<feature type="compositionally biased region" description="Low complexity" evidence="1">
    <location>
        <begin position="394"/>
        <end position="403"/>
    </location>
</feature>
<accession>A0A9K3JWE8</accession>
<feature type="region of interest" description="Disordered" evidence="1">
    <location>
        <begin position="1"/>
        <end position="82"/>
    </location>
</feature>
<feature type="region of interest" description="Disordered" evidence="1">
    <location>
        <begin position="181"/>
        <end position="275"/>
    </location>
</feature>
<dbReference type="Gramene" id="mRNA:HanXRQr2_Chr01g0030741">
    <property type="protein sequence ID" value="CDS:HanXRQr2_Chr01g0030741.1"/>
    <property type="gene ID" value="HanXRQr2_Chr01g0030741"/>
</dbReference>
<evidence type="ECO:0000313" key="3">
    <source>
        <dbReference type="Proteomes" id="UP000215914"/>
    </source>
</evidence>
<keyword evidence="3" id="KW-1185">Reference proteome</keyword>
<name>A0A9K3JWE8_HELAN</name>
<feature type="compositionally biased region" description="Polar residues" evidence="1">
    <location>
        <begin position="55"/>
        <end position="71"/>
    </location>
</feature>
<reference evidence="2" key="2">
    <citation type="submission" date="2020-06" db="EMBL/GenBank/DDBJ databases">
        <title>Helianthus annuus Genome sequencing and assembly Release 2.</title>
        <authorList>
            <person name="Gouzy J."/>
            <person name="Langlade N."/>
            <person name="Munos S."/>
        </authorList>
    </citation>
    <scope>NUCLEOTIDE SEQUENCE</scope>
    <source>
        <tissue evidence="2">Leaves</tissue>
    </source>
</reference>
<proteinExistence type="predicted"/>
<sequence length="411" mass="46109">MPPRIRRGGRGKGPITTHNDHEAGPSHMQAPSSTMSADPQRNRRNLFEPARRSISHSSTPSYRHSFGPNSENEPDNPQPSFIPLQRSILHRSFGDPTPIFQGRFNPANFVQELVGFNPLGPEEHFSEENAMDMDEDTDPVEPARGTPNHPIEISDGSSFHGTPYQGPDSYQARFNQCEWYFTPSHHSSPHQQQQQQQQDPSEDSRFVVVTPPPPPPPVHQAPPDPPRRMRTGARMSTRGGDFHFSTPRHSSGSHYPPLHEDPQMGGPSNPAAEVNSAPVAPPPPPFGYDNPIPTYAGSTAYNPFELPAHTHYNYIDVDPYLEAVANYNALHPEGPYRTPWGMGYSTHGYPVPARPPAQHLSQPPRFSPPEQEEILHRLNRVERDFEEERKNNRGFLKGLANLLKGKKKRDH</sequence>
<evidence type="ECO:0000313" key="2">
    <source>
        <dbReference type="EMBL" id="KAF5822764.1"/>
    </source>
</evidence>
<protein>
    <submittedName>
        <fullName evidence="2">Uncharacterized protein</fullName>
    </submittedName>
</protein>
<dbReference type="EMBL" id="MNCJ02000316">
    <property type="protein sequence ID" value="KAF5822764.1"/>
    <property type="molecule type" value="Genomic_DNA"/>
</dbReference>
<organism evidence="2 3">
    <name type="scientific">Helianthus annuus</name>
    <name type="common">Common sunflower</name>
    <dbReference type="NCBI Taxonomy" id="4232"/>
    <lineage>
        <taxon>Eukaryota</taxon>
        <taxon>Viridiplantae</taxon>
        <taxon>Streptophyta</taxon>
        <taxon>Embryophyta</taxon>
        <taxon>Tracheophyta</taxon>
        <taxon>Spermatophyta</taxon>
        <taxon>Magnoliopsida</taxon>
        <taxon>eudicotyledons</taxon>
        <taxon>Gunneridae</taxon>
        <taxon>Pentapetalae</taxon>
        <taxon>asterids</taxon>
        <taxon>campanulids</taxon>
        <taxon>Asterales</taxon>
        <taxon>Asteraceae</taxon>
        <taxon>Asteroideae</taxon>
        <taxon>Heliantheae alliance</taxon>
        <taxon>Heliantheae</taxon>
        <taxon>Helianthus</taxon>
    </lineage>
</organism>
<reference evidence="2" key="1">
    <citation type="journal article" date="2017" name="Nature">
        <title>The sunflower genome provides insights into oil metabolism, flowering and Asterid evolution.</title>
        <authorList>
            <person name="Badouin H."/>
            <person name="Gouzy J."/>
            <person name="Grassa C.J."/>
            <person name="Murat F."/>
            <person name="Staton S.E."/>
            <person name="Cottret L."/>
            <person name="Lelandais-Briere C."/>
            <person name="Owens G.L."/>
            <person name="Carrere S."/>
            <person name="Mayjonade B."/>
            <person name="Legrand L."/>
            <person name="Gill N."/>
            <person name="Kane N.C."/>
            <person name="Bowers J.E."/>
            <person name="Hubner S."/>
            <person name="Bellec A."/>
            <person name="Berard A."/>
            <person name="Berges H."/>
            <person name="Blanchet N."/>
            <person name="Boniface M.C."/>
            <person name="Brunel D."/>
            <person name="Catrice O."/>
            <person name="Chaidir N."/>
            <person name="Claudel C."/>
            <person name="Donnadieu C."/>
            <person name="Faraut T."/>
            <person name="Fievet G."/>
            <person name="Helmstetter N."/>
            <person name="King M."/>
            <person name="Knapp S.J."/>
            <person name="Lai Z."/>
            <person name="Le Paslier M.C."/>
            <person name="Lippi Y."/>
            <person name="Lorenzon L."/>
            <person name="Mandel J.R."/>
            <person name="Marage G."/>
            <person name="Marchand G."/>
            <person name="Marquand E."/>
            <person name="Bret-Mestries E."/>
            <person name="Morien E."/>
            <person name="Nambeesan S."/>
            <person name="Nguyen T."/>
            <person name="Pegot-Espagnet P."/>
            <person name="Pouilly N."/>
            <person name="Raftis F."/>
            <person name="Sallet E."/>
            <person name="Schiex T."/>
            <person name="Thomas J."/>
            <person name="Vandecasteele C."/>
            <person name="Vares D."/>
            <person name="Vear F."/>
            <person name="Vautrin S."/>
            <person name="Crespi M."/>
            <person name="Mangin B."/>
            <person name="Burke J.M."/>
            <person name="Salse J."/>
            <person name="Munos S."/>
            <person name="Vincourt P."/>
            <person name="Rieseberg L.H."/>
            <person name="Langlade N.B."/>
        </authorList>
    </citation>
    <scope>NUCLEOTIDE SEQUENCE</scope>
    <source>
        <tissue evidence="2">Leaves</tissue>
    </source>
</reference>
<feature type="region of interest" description="Disordered" evidence="1">
    <location>
        <begin position="387"/>
        <end position="411"/>
    </location>
</feature>
<feature type="compositionally biased region" description="Pro residues" evidence="1">
    <location>
        <begin position="210"/>
        <end position="224"/>
    </location>
</feature>
<gene>
    <name evidence="2" type="ORF">HanXRQr2_Chr01g0030741</name>
</gene>
<dbReference type="Proteomes" id="UP000215914">
    <property type="component" value="Unassembled WGS sequence"/>
</dbReference>
<comment type="caution">
    <text evidence="2">The sequence shown here is derived from an EMBL/GenBank/DDBJ whole genome shotgun (WGS) entry which is preliminary data.</text>
</comment>
<dbReference type="AlphaFoldDB" id="A0A9K3JWE8"/>
<evidence type="ECO:0000256" key="1">
    <source>
        <dbReference type="SAM" id="MobiDB-lite"/>
    </source>
</evidence>
<feature type="compositionally biased region" description="Polar residues" evidence="1">
    <location>
        <begin position="29"/>
        <end position="39"/>
    </location>
</feature>
<feature type="compositionally biased region" description="Basic residues" evidence="1">
    <location>
        <begin position="1"/>
        <end position="10"/>
    </location>
</feature>
<feature type="compositionally biased region" description="Low complexity" evidence="1">
    <location>
        <begin position="183"/>
        <end position="199"/>
    </location>
</feature>
<feature type="region of interest" description="Disordered" evidence="1">
    <location>
        <begin position="131"/>
        <end position="168"/>
    </location>
</feature>